<proteinExistence type="predicted"/>
<sequence length="119" mass="13816">MCFGNNQKKKKIKKNKIKPYIHHEDISKITTEEFLKETITCNHCKKKFNLESNEIKIHCAGCNQFYHCGIAGKCNCSDCKTVMRNNQIHHLSWCIHCVPKISQNKEKKDGIGYCICKLN</sequence>
<evidence type="ECO:0000313" key="1">
    <source>
        <dbReference type="EMBL" id="QHS95200.1"/>
    </source>
</evidence>
<dbReference type="AlphaFoldDB" id="A0A6C0BT14"/>
<name>A0A6C0BT14_9ZZZZ</name>
<protein>
    <submittedName>
        <fullName evidence="1">Uncharacterized protein</fullName>
    </submittedName>
</protein>
<dbReference type="EMBL" id="MN739245">
    <property type="protein sequence ID" value="QHS95200.1"/>
    <property type="molecule type" value="Genomic_DNA"/>
</dbReference>
<reference evidence="1" key="1">
    <citation type="journal article" date="2020" name="Nature">
        <title>Giant virus diversity and host interactions through global metagenomics.</title>
        <authorList>
            <person name="Schulz F."/>
            <person name="Roux S."/>
            <person name="Paez-Espino D."/>
            <person name="Jungbluth S."/>
            <person name="Walsh D.A."/>
            <person name="Denef V.J."/>
            <person name="McMahon K.D."/>
            <person name="Konstantinidis K.T."/>
            <person name="Eloe-Fadrosh E.A."/>
            <person name="Kyrpides N.C."/>
            <person name="Woyke T."/>
        </authorList>
    </citation>
    <scope>NUCLEOTIDE SEQUENCE</scope>
    <source>
        <strain evidence="1">GVMAG-M-3300018428-35</strain>
    </source>
</reference>
<accession>A0A6C0BT14</accession>
<organism evidence="1">
    <name type="scientific">viral metagenome</name>
    <dbReference type="NCBI Taxonomy" id="1070528"/>
    <lineage>
        <taxon>unclassified sequences</taxon>
        <taxon>metagenomes</taxon>
        <taxon>organismal metagenomes</taxon>
    </lineage>
</organism>